<dbReference type="Proteomes" id="UP001469553">
    <property type="component" value="Unassembled WGS sequence"/>
</dbReference>
<feature type="transmembrane region" description="Helical" evidence="2">
    <location>
        <begin position="270"/>
        <end position="290"/>
    </location>
</feature>
<keyword evidence="2" id="KW-1133">Transmembrane helix</keyword>
<feature type="region of interest" description="Disordered" evidence="1">
    <location>
        <begin position="69"/>
        <end position="108"/>
    </location>
</feature>
<sequence length="292" mass="31896">SPPSASGSKLYQTESAHPDSPTCSYSVSDLSASEAVLSSDEPVQKSKNQRLSTREFSCRSIKERAVLMSTMFHGSNKPPAPLPVSQVESSTSSSPSSPSPPPLSLSKSSTMFPVVHPVPDPTAQSCFSAILPNTSEPKEPPSPLSCSQSEKTEQNSSSHPDSFTSNKKTGSPMSSLCIDQSQNVFTNLKRINKRSWNNNVENEQQRIHETALKLAEKDPTECAAICDGERTRRIAPKSIIRSESCPSGAPSYSKEVQVQTRFSSSTMHQYFLGINSLFFSTSFCFFSTLYKY</sequence>
<proteinExistence type="predicted"/>
<protein>
    <submittedName>
        <fullName evidence="3">Uncharacterized protein</fullName>
    </submittedName>
</protein>
<feature type="compositionally biased region" description="Polar residues" evidence="1">
    <location>
        <begin position="1"/>
        <end position="31"/>
    </location>
</feature>
<feature type="region of interest" description="Disordered" evidence="1">
    <location>
        <begin position="131"/>
        <end position="175"/>
    </location>
</feature>
<organism evidence="3 4">
    <name type="scientific">Ameca splendens</name>
    <dbReference type="NCBI Taxonomy" id="208324"/>
    <lineage>
        <taxon>Eukaryota</taxon>
        <taxon>Metazoa</taxon>
        <taxon>Chordata</taxon>
        <taxon>Craniata</taxon>
        <taxon>Vertebrata</taxon>
        <taxon>Euteleostomi</taxon>
        <taxon>Actinopterygii</taxon>
        <taxon>Neopterygii</taxon>
        <taxon>Teleostei</taxon>
        <taxon>Neoteleostei</taxon>
        <taxon>Acanthomorphata</taxon>
        <taxon>Ovalentaria</taxon>
        <taxon>Atherinomorphae</taxon>
        <taxon>Cyprinodontiformes</taxon>
        <taxon>Goodeidae</taxon>
        <taxon>Ameca</taxon>
    </lineage>
</organism>
<keyword evidence="2" id="KW-0472">Membrane</keyword>
<feature type="compositionally biased region" description="Polar residues" evidence="1">
    <location>
        <begin position="144"/>
        <end position="175"/>
    </location>
</feature>
<dbReference type="EMBL" id="JAHRIP010028956">
    <property type="protein sequence ID" value="MEQ2291294.1"/>
    <property type="molecule type" value="Genomic_DNA"/>
</dbReference>
<evidence type="ECO:0000313" key="4">
    <source>
        <dbReference type="Proteomes" id="UP001469553"/>
    </source>
</evidence>
<keyword evidence="2" id="KW-0812">Transmembrane</keyword>
<keyword evidence="4" id="KW-1185">Reference proteome</keyword>
<feature type="non-terminal residue" evidence="3">
    <location>
        <position position="1"/>
    </location>
</feature>
<accession>A0ABV0YBU7</accession>
<reference evidence="3 4" key="1">
    <citation type="submission" date="2021-06" db="EMBL/GenBank/DDBJ databases">
        <authorList>
            <person name="Palmer J.M."/>
        </authorList>
    </citation>
    <scope>NUCLEOTIDE SEQUENCE [LARGE SCALE GENOMIC DNA]</scope>
    <source>
        <strain evidence="3 4">AS_MEX2019</strain>
        <tissue evidence="3">Muscle</tissue>
    </source>
</reference>
<gene>
    <name evidence="3" type="ORF">AMECASPLE_012013</name>
</gene>
<evidence type="ECO:0000256" key="2">
    <source>
        <dbReference type="SAM" id="Phobius"/>
    </source>
</evidence>
<name>A0ABV0YBU7_9TELE</name>
<comment type="caution">
    <text evidence="3">The sequence shown here is derived from an EMBL/GenBank/DDBJ whole genome shotgun (WGS) entry which is preliminary data.</text>
</comment>
<evidence type="ECO:0000313" key="3">
    <source>
        <dbReference type="EMBL" id="MEQ2291294.1"/>
    </source>
</evidence>
<evidence type="ECO:0000256" key="1">
    <source>
        <dbReference type="SAM" id="MobiDB-lite"/>
    </source>
</evidence>
<feature type="region of interest" description="Disordered" evidence="1">
    <location>
        <begin position="1"/>
        <end position="54"/>
    </location>
</feature>